<feature type="transmembrane region" description="Helical" evidence="1">
    <location>
        <begin position="72"/>
        <end position="89"/>
    </location>
</feature>
<accession>A0ABP7Q5Z8</accession>
<dbReference type="InterPro" id="IPR007251">
    <property type="entry name" value="Iron_permease_Fet4"/>
</dbReference>
<keyword evidence="1" id="KW-0472">Membrane</keyword>
<evidence type="ECO:0000313" key="2">
    <source>
        <dbReference type="EMBL" id="GAA3976830.1"/>
    </source>
</evidence>
<comment type="caution">
    <text evidence="2">The sequence shown here is derived from an EMBL/GenBank/DDBJ whole genome shotgun (WGS) entry which is preliminary data.</text>
</comment>
<evidence type="ECO:0000256" key="1">
    <source>
        <dbReference type="SAM" id="Phobius"/>
    </source>
</evidence>
<evidence type="ECO:0000313" key="3">
    <source>
        <dbReference type="Proteomes" id="UP001501081"/>
    </source>
</evidence>
<keyword evidence="3" id="KW-1185">Reference proteome</keyword>
<keyword evidence="1" id="KW-0812">Transmembrane</keyword>
<gene>
    <name evidence="2" type="ORF">GCM10022246_31370</name>
</gene>
<reference evidence="3" key="1">
    <citation type="journal article" date="2019" name="Int. J. Syst. Evol. Microbiol.">
        <title>The Global Catalogue of Microorganisms (GCM) 10K type strain sequencing project: providing services to taxonomists for standard genome sequencing and annotation.</title>
        <authorList>
            <consortium name="The Broad Institute Genomics Platform"/>
            <consortium name="The Broad Institute Genome Sequencing Center for Infectious Disease"/>
            <person name="Wu L."/>
            <person name="Ma J."/>
        </authorList>
    </citation>
    <scope>NUCLEOTIDE SEQUENCE [LARGE SCALE GENOMIC DNA]</scope>
    <source>
        <strain evidence="3">JCM 17338</strain>
    </source>
</reference>
<feature type="transmembrane region" description="Helical" evidence="1">
    <location>
        <begin position="40"/>
        <end position="60"/>
    </location>
</feature>
<name>A0ABP7Q5Z8_9SPHI</name>
<dbReference type="Proteomes" id="UP001501081">
    <property type="component" value="Unassembled WGS sequence"/>
</dbReference>
<evidence type="ECO:0008006" key="4">
    <source>
        <dbReference type="Google" id="ProtNLM"/>
    </source>
</evidence>
<organism evidence="2 3">
    <name type="scientific">Pedobacter ginsengiterrae</name>
    <dbReference type="NCBI Taxonomy" id="871696"/>
    <lineage>
        <taxon>Bacteria</taxon>
        <taxon>Pseudomonadati</taxon>
        <taxon>Bacteroidota</taxon>
        <taxon>Sphingobacteriia</taxon>
        <taxon>Sphingobacteriales</taxon>
        <taxon>Sphingobacteriaceae</taxon>
        <taxon>Pedobacter</taxon>
    </lineage>
</organism>
<protein>
    <recommendedName>
        <fullName evidence="4">Low affinity iron permease family protein</fullName>
    </recommendedName>
</protein>
<dbReference type="Pfam" id="PF04120">
    <property type="entry name" value="Iron_permease"/>
    <property type="match status" value="1"/>
</dbReference>
<keyword evidence="1" id="KW-1133">Transmembrane helix</keyword>
<dbReference type="EMBL" id="BAABAK010000016">
    <property type="protein sequence ID" value="GAA3976830.1"/>
    <property type="molecule type" value="Genomic_DNA"/>
</dbReference>
<proteinExistence type="predicted"/>
<sequence>MAFLFVLWLYLSKLNAMTKSKKSAKNNSFFERFANAATKFTGSSIAFIIATLIVIVWAVTGPIFNYSETWQLVINTGTTIITFLMVFLIQKAQNKDGKAIQLKLNELIAAHEKASNRMVDIEDLTEKELDQLHKFYVTIATLAKKETDIHCSHSIDVAKELNELKLKTNKHFKNIDNELASPKSKSS</sequence>